<reference evidence="4" key="1">
    <citation type="submission" date="2024-02" db="EMBL/GenBank/DDBJ databases">
        <authorList>
            <consortium name="ELIXIR-Norway"/>
            <consortium name="Elixir Norway"/>
        </authorList>
    </citation>
    <scope>NUCLEOTIDE SEQUENCE</scope>
</reference>
<feature type="domain" description="Calcineurin-like phosphoesterase" evidence="2">
    <location>
        <begin position="102"/>
        <end position="236"/>
    </location>
</feature>
<organism evidence="4 5">
    <name type="scientific">Sphagnum jensenii</name>
    <dbReference type="NCBI Taxonomy" id="128206"/>
    <lineage>
        <taxon>Eukaryota</taxon>
        <taxon>Viridiplantae</taxon>
        <taxon>Streptophyta</taxon>
        <taxon>Embryophyta</taxon>
        <taxon>Bryophyta</taxon>
        <taxon>Sphagnophytina</taxon>
        <taxon>Sphagnopsida</taxon>
        <taxon>Sphagnales</taxon>
        <taxon>Sphagnaceae</taxon>
        <taxon>Sphagnum</taxon>
    </lineage>
</organism>
<name>A0ABP0X3U1_9BRYO</name>
<sequence length="1174" mass="130760">MAVVLRRCLSSWYLLLSRESVQHRNSYSLGSLRTPPAYRKLSSCSCFSSTSRSLAHKLHHLHCSTTNPSFSDFSSLPAFPAATQVKAVDVGRDVWAEAETWVVFSDLHLSRRTCDICMEVLQTVYEEAVAQKAGIIFLGDFWHSRGALPVELLNMAILKLQTWKCPAIFIPGNHDQVNVGGEVHALQVLEAANPLIKVLSSPVEYLGALWLPFRRDHNLIKEAVQQSGSIKAIFGHLDVVGAFLNEACQAKEGIEASIFPTRLPVYTGHYHKAHVVEGTQIEYIGSPYQVSAGESEQTKHFLVLNRHWQKIGEIPVNIGPRHFSIVQTEESSHEIVKCARAGDRIRWHVSSNTFDDSVKSQVEELQTRGVLVDIVFPIVTFRQRIKEAEHLDAYGLFELYAKSVEMSKDVTRMATDILHSLDLPAKLIQRRQVDCKLESVEIEAFGAFLGPVKYPLTERGIRIVSGKNLDSMGADSNGAGKSTLVMAPLWALTGSTDVRPDSVRGLTASEVVHHSAKQARVRVDGTINGISFTVERRAGRRSGLKFILDGEDQTCQEIRMTLNRLNELIDTSVLYRTVFHGQHGGGGLLDASDKEFKEELSKFMAMEVWAAAKEHSAKALRNKRTDVEHLEGALQQLAEQHQHLKMKMTEHKQLSQEWDTLRGEQVTKCEAELYSEEQKLHGAMADCAHLYGQVASAVSIWGLLGKELQQTLEDGMDSSWPGLDQQAAGSSKKADAQLFETLLQKQTELSHKVSSAKSMTIKTKAMLDDFQKNVAGSQVCDKCLQPIDAAHLSQSLLKLQADYDLAQKEHQLLSKEHQLSELEVKHERTVMERRTAELEEAQALFKSMSVKLLAQLNKVQRYVSAAQVVLNSTAEALLSAPETAAFLSPQQDWSGGVQSLSGISKGFKDYTPEKDFASMERDFLYLIQQLESKLNSGKSWRKKVELLRSKCNEVKNRKNPYEPEYEVISRLYAKAESDILEKESRLCLSRQETEWLKEIDTSFGLTGVQSYILEGALADVQERTARYLEMLSGGSLGLLLRPTKLTKSSKVSVEAIDKIAVVRLSNGTLENRSLRQLSGGERRRLALALALGYADFVSQKGGLQCNLLVLDEVLQHLDGEGQARVVMILKGLPQSTVLVVSQAHSLLAGTFDLVDWVIKQHDTATVELAEVYMG</sequence>
<evidence type="ECO:0000313" key="5">
    <source>
        <dbReference type="Proteomes" id="UP001497444"/>
    </source>
</evidence>
<keyword evidence="5" id="KW-1185">Reference proteome</keyword>
<accession>A0ABP0X3U1</accession>
<dbReference type="Gene3D" id="3.60.21.10">
    <property type="match status" value="1"/>
</dbReference>
<dbReference type="SUPFAM" id="SSF56300">
    <property type="entry name" value="Metallo-dependent phosphatases"/>
    <property type="match status" value="1"/>
</dbReference>
<dbReference type="SUPFAM" id="SSF52540">
    <property type="entry name" value="P-loop containing nucleoside triphosphate hydrolases"/>
    <property type="match status" value="1"/>
</dbReference>
<dbReference type="Gene3D" id="3.40.50.300">
    <property type="entry name" value="P-loop containing nucleotide triphosphate hydrolases"/>
    <property type="match status" value="2"/>
</dbReference>
<dbReference type="InterPro" id="IPR029052">
    <property type="entry name" value="Metallo-depent_PP-like"/>
</dbReference>
<evidence type="ECO:0000259" key="3">
    <source>
        <dbReference type="Pfam" id="PF02463"/>
    </source>
</evidence>
<dbReference type="PANTHER" id="PTHR32114">
    <property type="entry name" value="ABC TRANSPORTER ABCH.3"/>
    <property type="match status" value="1"/>
</dbReference>
<dbReference type="PANTHER" id="PTHR32114:SF2">
    <property type="entry name" value="ABC TRANSPORTER ABCH.3"/>
    <property type="match status" value="1"/>
</dbReference>
<dbReference type="InterPro" id="IPR027417">
    <property type="entry name" value="P-loop_NTPase"/>
</dbReference>
<dbReference type="Proteomes" id="UP001497444">
    <property type="component" value="Chromosome 5"/>
</dbReference>
<dbReference type="EMBL" id="OZ020100">
    <property type="protein sequence ID" value="CAK9273770.1"/>
    <property type="molecule type" value="Genomic_DNA"/>
</dbReference>
<dbReference type="CDD" id="cd00267">
    <property type="entry name" value="ABC_ATPase"/>
    <property type="match status" value="1"/>
</dbReference>
<feature type="coiled-coil region" evidence="1">
    <location>
        <begin position="789"/>
        <end position="825"/>
    </location>
</feature>
<dbReference type="InterPro" id="IPR003395">
    <property type="entry name" value="RecF/RecN/SMC_N"/>
</dbReference>
<evidence type="ECO:0000259" key="2">
    <source>
        <dbReference type="Pfam" id="PF00149"/>
    </source>
</evidence>
<dbReference type="Pfam" id="PF00149">
    <property type="entry name" value="Metallophos"/>
    <property type="match status" value="1"/>
</dbReference>
<feature type="domain" description="RecF/RecN/SMC N-terminal" evidence="3">
    <location>
        <begin position="476"/>
        <end position="1150"/>
    </location>
</feature>
<dbReference type="Pfam" id="PF02463">
    <property type="entry name" value="SMC_N"/>
    <property type="match status" value="1"/>
</dbReference>
<protein>
    <recommendedName>
        <fullName evidence="6">Calcineurin-like phosphoesterase domain-containing protein</fullName>
    </recommendedName>
</protein>
<evidence type="ECO:0000313" key="4">
    <source>
        <dbReference type="EMBL" id="CAK9273770.1"/>
    </source>
</evidence>
<keyword evidence="1" id="KW-0175">Coiled coil</keyword>
<dbReference type="InterPro" id="IPR004843">
    <property type="entry name" value="Calcineurin-like_PHP"/>
</dbReference>
<feature type="coiled-coil region" evidence="1">
    <location>
        <begin position="620"/>
        <end position="654"/>
    </location>
</feature>
<proteinExistence type="predicted"/>
<evidence type="ECO:0000256" key="1">
    <source>
        <dbReference type="SAM" id="Coils"/>
    </source>
</evidence>
<evidence type="ECO:0008006" key="6">
    <source>
        <dbReference type="Google" id="ProtNLM"/>
    </source>
</evidence>
<gene>
    <name evidence="4" type="ORF">CSSPJE1EN1_LOCUS19248</name>
</gene>